<keyword evidence="2" id="KW-1185">Reference proteome</keyword>
<evidence type="ECO:0000313" key="2">
    <source>
        <dbReference type="Proteomes" id="UP001060215"/>
    </source>
</evidence>
<dbReference type="Proteomes" id="UP001060215">
    <property type="component" value="Chromosome 9"/>
</dbReference>
<proteinExistence type="predicted"/>
<organism evidence="1 2">
    <name type="scientific">Camellia lanceoleosa</name>
    <dbReference type="NCBI Taxonomy" id="1840588"/>
    <lineage>
        <taxon>Eukaryota</taxon>
        <taxon>Viridiplantae</taxon>
        <taxon>Streptophyta</taxon>
        <taxon>Embryophyta</taxon>
        <taxon>Tracheophyta</taxon>
        <taxon>Spermatophyta</taxon>
        <taxon>Magnoliopsida</taxon>
        <taxon>eudicotyledons</taxon>
        <taxon>Gunneridae</taxon>
        <taxon>Pentapetalae</taxon>
        <taxon>asterids</taxon>
        <taxon>Ericales</taxon>
        <taxon>Theaceae</taxon>
        <taxon>Camellia</taxon>
    </lineage>
</organism>
<sequence>MAFTSVTVKHWLLALFLIHISVFSSKFGMADENVPQTGAAIVDPTQIVDKALICFNNNYIYSSCDESYRLDQSGSLNVPPEHIDQYCNGPCLAETHLVLDCIGNILINFEFYNKATIQDVTDTIKAGCSYGSQRGNFNVAEHIQAKTSKADKITIMPIMVGLVWMILVLLI</sequence>
<gene>
    <name evidence="1" type="ORF">LOK49_LG08G03293</name>
</gene>
<evidence type="ECO:0000313" key="1">
    <source>
        <dbReference type="EMBL" id="KAI8005242.1"/>
    </source>
</evidence>
<reference evidence="1 2" key="1">
    <citation type="journal article" date="2022" name="Plant J.">
        <title>Chromosome-level genome of Camellia lanceoleosa provides a valuable resource for understanding genome evolution and self-incompatibility.</title>
        <authorList>
            <person name="Gong W."/>
            <person name="Xiao S."/>
            <person name="Wang L."/>
            <person name="Liao Z."/>
            <person name="Chang Y."/>
            <person name="Mo W."/>
            <person name="Hu G."/>
            <person name="Li W."/>
            <person name="Zhao G."/>
            <person name="Zhu H."/>
            <person name="Hu X."/>
            <person name="Ji K."/>
            <person name="Xiang X."/>
            <person name="Song Q."/>
            <person name="Yuan D."/>
            <person name="Jin S."/>
            <person name="Zhang L."/>
        </authorList>
    </citation>
    <scope>NUCLEOTIDE SEQUENCE [LARGE SCALE GENOMIC DNA]</scope>
    <source>
        <strain evidence="1">SQ_2022a</strain>
    </source>
</reference>
<comment type="caution">
    <text evidence="1">The sequence shown here is derived from an EMBL/GenBank/DDBJ whole genome shotgun (WGS) entry which is preliminary data.</text>
</comment>
<dbReference type="EMBL" id="CM045766">
    <property type="protein sequence ID" value="KAI8005242.1"/>
    <property type="molecule type" value="Genomic_DNA"/>
</dbReference>
<accession>A0ACC0GXH4</accession>
<name>A0ACC0GXH4_9ERIC</name>
<protein>
    <submittedName>
        <fullName evidence="1">Uncharacterized protein</fullName>
    </submittedName>
</protein>